<keyword evidence="4" id="KW-1185">Reference proteome</keyword>
<dbReference type="CDD" id="cd14424">
    <property type="entry name" value="CUE_Cue1p_like"/>
    <property type="match status" value="1"/>
</dbReference>
<dbReference type="GO" id="GO:0043130">
    <property type="term" value="F:ubiquitin binding"/>
    <property type="evidence" value="ECO:0007669"/>
    <property type="project" value="InterPro"/>
</dbReference>
<evidence type="ECO:0000256" key="1">
    <source>
        <dbReference type="SAM" id="MobiDB-lite"/>
    </source>
</evidence>
<protein>
    <recommendedName>
        <fullName evidence="2">CUE domain-containing protein</fullName>
    </recommendedName>
</protein>
<dbReference type="PROSITE" id="PS51140">
    <property type="entry name" value="CUE"/>
    <property type="match status" value="1"/>
</dbReference>
<gene>
    <name evidence="3" type="ORF">BOTBODRAFT_172775</name>
</gene>
<evidence type="ECO:0000313" key="3">
    <source>
        <dbReference type="EMBL" id="KDQ16655.1"/>
    </source>
</evidence>
<name>A0A067MPL8_BOTB1</name>
<dbReference type="Pfam" id="PF02845">
    <property type="entry name" value="CUE"/>
    <property type="match status" value="1"/>
</dbReference>
<evidence type="ECO:0000259" key="2">
    <source>
        <dbReference type="PROSITE" id="PS51140"/>
    </source>
</evidence>
<organism evidence="3 4">
    <name type="scientific">Botryobasidium botryosum (strain FD-172 SS1)</name>
    <dbReference type="NCBI Taxonomy" id="930990"/>
    <lineage>
        <taxon>Eukaryota</taxon>
        <taxon>Fungi</taxon>
        <taxon>Dikarya</taxon>
        <taxon>Basidiomycota</taxon>
        <taxon>Agaricomycotina</taxon>
        <taxon>Agaricomycetes</taxon>
        <taxon>Cantharellales</taxon>
        <taxon>Botryobasidiaceae</taxon>
        <taxon>Botryobasidium</taxon>
    </lineage>
</organism>
<dbReference type="Gene3D" id="1.10.8.10">
    <property type="entry name" value="DNA helicase RuvA subunit, C-terminal domain"/>
    <property type="match status" value="1"/>
</dbReference>
<dbReference type="STRING" id="930990.A0A067MPL8"/>
<evidence type="ECO:0000313" key="4">
    <source>
        <dbReference type="Proteomes" id="UP000027195"/>
    </source>
</evidence>
<accession>A0A067MPL8</accession>
<sequence>MEDLVNFAVAIAVMYGVYRWWSSPSAAAPNEPGTGASRQPSLGFRPKRATHDMVNMVSSAFPQEPKENIHYDLLKTGSVERTINNLLEKGYLERPSAAYFAAYRPPNGYAPTVATPAVPAPANARAQTTKAPTKNLIARYNLQERVSTEEAELENTTSKATWEDTAEKREASLKERKAQMVLAARQRLAAQKLKAASEPRPA</sequence>
<reference evidence="4" key="1">
    <citation type="journal article" date="2014" name="Proc. Natl. Acad. Sci. U.S.A.">
        <title>Extensive sampling of basidiomycete genomes demonstrates inadequacy of the white-rot/brown-rot paradigm for wood decay fungi.</title>
        <authorList>
            <person name="Riley R."/>
            <person name="Salamov A.A."/>
            <person name="Brown D.W."/>
            <person name="Nagy L.G."/>
            <person name="Floudas D."/>
            <person name="Held B.W."/>
            <person name="Levasseur A."/>
            <person name="Lombard V."/>
            <person name="Morin E."/>
            <person name="Otillar R."/>
            <person name="Lindquist E.A."/>
            <person name="Sun H."/>
            <person name="LaButti K.M."/>
            <person name="Schmutz J."/>
            <person name="Jabbour D."/>
            <person name="Luo H."/>
            <person name="Baker S.E."/>
            <person name="Pisabarro A.G."/>
            <person name="Walton J.D."/>
            <person name="Blanchette R.A."/>
            <person name="Henrissat B."/>
            <person name="Martin F."/>
            <person name="Cullen D."/>
            <person name="Hibbett D.S."/>
            <person name="Grigoriev I.V."/>
        </authorList>
    </citation>
    <scope>NUCLEOTIDE SEQUENCE [LARGE SCALE GENOMIC DNA]</scope>
    <source>
        <strain evidence="4">FD-172 SS1</strain>
    </source>
</reference>
<proteinExistence type="predicted"/>
<dbReference type="Proteomes" id="UP000027195">
    <property type="component" value="Unassembled WGS sequence"/>
</dbReference>
<dbReference type="EMBL" id="KL198026">
    <property type="protein sequence ID" value="KDQ16655.1"/>
    <property type="molecule type" value="Genomic_DNA"/>
</dbReference>
<dbReference type="InParanoid" id="A0A067MPL8"/>
<dbReference type="SMART" id="SM00546">
    <property type="entry name" value="CUE"/>
    <property type="match status" value="1"/>
</dbReference>
<dbReference type="OrthoDB" id="3824970at2759"/>
<feature type="domain" description="CUE" evidence="2">
    <location>
        <begin position="49"/>
        <end position="91"/>
    </location>
</feature>
<dbReference type="AlphaFoldDB" id="A0A067MPL8"/>
<dbReference type="InterPro" id="IPR003892">
    <property type="entry name" value="CUE"/>
</dbReference>
<dbReference type="FunCoup" id="A0A067MPL8">
    <property type="interactions" value="75"/>
</dbReference>
<feature type="region of interest" description="Disordered" evidence="1">
    <location>
        <begin position="147"/>
        <end position="168"/>
    </location>
</feature>
<dbReference type="HOGENOM" id="CLU_083690_0_0_1"/>